<keyword evidence="2" id="KW-0040">ANK repeat</keyword>
<gene>
    <name evidence="4" type="ORF">ACO22_01366</name>
</gene>
<dbReference type="VEuPathDB" id="FungiDB:PADG_07477"/>
<dbReference type="SUPFAM" id="SSF48403">
    <property type="entry name" value="Ankyrin repeat"/>
    <property type="match status" value="1"/>
</dbReference>
<dbReference type="OMA" id="THLECVK"/>
<evidence type="ECO:0000313" key="4">
    <source>
        <dbReference type="EMBL" id="ODH41598.1"/>
    </source>
</evidence>
<evidence type="ECO:0000256" key="2">
    <source>
        <dbReference type="ARBA" id="ARBA00023043"/>
    </source>
</evidence>
<evidence type="ECO:0000256" key="3">
    <source>
        <dbReference type="SAM" id="MobiDB-lite"/>
    </source>
</evidence>
<dbReference type="EMBL" id="LZYO01000032">
    <property type="protein sequence ID" value="ODH41598.1"/>
    <property type="molecule type" value="Genomic_DNA"/>
</dbReference>
<dbReference type="PROSITE" id="PS50297">
    <property type="entry name" value="ANK_REP_REGION"/>
    <property type="match status" value="1"/>
</dbReference>
<dbReference type="InterPro" id="IPR036770">
    <property type="entry name" value="Ankyrin_rpt-contain_sf"/>
</dbReference>
<dbReference type="InterPro" id="IPR002110">
    <property type="entry name" value="Ankyrin_rpt"/>
</dbReference>
<evidence type="ECO:0000256" key="1">
    <source>
        <dbReference type="ARBA" id="ARBA00022737"/>
    </source>
</evidence>
<dbReference type="OrthoDB" id="10057496at2759"/>
<sequence>MADTTTQIQAGSTTSTPLTFEEIDDLIYSARLGDVDSLRTDITNLSQKYGCTASDILQCAIDLEDESEGGTGACLLHWPAANGNIETLNYLLSLLPTPQPTQTPTETSQSSQRPTNSIINYRNNSGNTPLHWAALNSHLECVKALVNAGADIAAKNNAGHDAVFLAERSELAALPADDEDVGEGGGEKRGDGEATANGVTAIEDNGEADEGRPVSQGMQVVEWLLGCEEGKGLERGVAINEVEVGAGIYHGN</sequence>
<dbReference type="SMART" id="SM00248">
    <property type="entry name" value="ANK"/>
    <property type="match status" value="2"/>
</dbReference>
<name>A0A1D2JLQ1_PARBR</name>
<comment type="caution">
    <text evidence="4">The sequence shown here is derived from an EMBL/GenBank/DDBJ whole genome shotgun (WGS) entry which is preliminary data.</text>
</comment>
<dbReference type="Gene3D" id="1.25.40.20">
    <property type="entry name" value="Ankyrin repeat-containing domain"/>
    <property type="match status" value="1"/>
</dbReference>
<dbReference type="Proteomes" id="UP000242814">
    <property type="component" value="Unassembled WGS sequence"/>
</dbReference>
<organism evidence="4 5">
    <name type="scientific">Paracoccidioides brasiliensis</name>
    <dbReference type="NCBI Taxonomy" id="121759"/>
    <lineage>
        <taxon>Eukaryota</taxon>
        <taxon>Fungi</taxon>
        <taxon>Dikarya</taxon>
        <taxon>Ascomycota</taxon>
        <taxon>Pezizomycotina</taxon>
        <taxon>Eurotiomycetes</taxon>
        <taxon>Eurotiomycetidae</taxon>
        <taxon>Onygenales</taxon>
        <taxon>Ajellomycetaceae</taxon>
        <taxon>Paracoccidioides</taxon>
    </lineage>
</organism>
<reference evidence="4 5" key="1">
    <citation type="submission" date="2016-06" db="EMBL/GenBank/DDBJ databases">
        <authorList>
            <person name="Kjaerup R.B."/>
            <person name="Dalgaard T.S."/>
            <person name="Juul-Madsen H.R."/>
        </authorList>
    </citation>
    <scope>NUCLEOTIDE SEQUENCE [LARGE SCALE GENOMIC DNA]</scope>
    <source>
        <strain evidence="4 5">Pb300</strain>
    </source>
</reference>
<feature type="region of interest" description="Disordered" evidence="3">
    <location>
        <begin position="96"/>
        <end position="115"/>
    </location>
</feature>
<feature type="compositionally biased region" description="Low complexity" evidence="3">
    <location>
        <begin position="96"/>
        <end position="112"/>
    </location>
</feature>
<dbReference type="PANTHER" id="PTHR24126:SF40">
    <property type="entry name" value="ANKYRIN REPEAT FAMILY PROTEIN"/>
    <property type="match status" value="1"/>
</dbReference>
<accession>A0A1D2JLQ1</accession>
<dbReference type="PROSITE" id="PS50088">
    <property type="entry name" value="ANK_REPEAT"/>
    <property type="match status" value="1"/>
</dbReference>
<evidence type="ECO:0000313" key="5">
    <source>
        <dbReference type="Proteomes" id="UP000242814"/>
    </source>
</evidence>
<dbReference type="Pfam" id="PF12796">
    <property type="entry name" value="Ank_2"/>
    <property type="match status" value="1"/>
</dbReference>
<protein>
    <submittedName>
        <fullName evidence="4">Uncharacterized protein</fullName>
    </submittedName>
</protein>
<dbReference type="PANTHER" id="PTHR24126">
    <property type="entry name" value="ANKYRIN REPEAT, PH AND SEC7 DOMAIN CONTAINING PROTEIN SECG-RELATED"/>
    <property type="match status" value="1"/>
</dbReference>
<dbReference type="AlphaFoldDB" id="A0A1D2JLQ1"/>
<feature type="region of interest" description="Disordered" evidence="3">
    <location>
        <begin position="175"/>
        <end position="198"/>
    </location>
</feature>
<proteinExistence type="predicted"/>
<keyword evidence="1" id="KW-0677">Repeat</keyword>
<dbReference type="VEuPathDB" id="FungiDB:PABG_04022"/>